<dbReference type="OrthoDB" id="1652943at2"/>
<dbReference type="Proteomes" id="UP000255277">
    <property type="component" value="Unassembled WGS sequence"/>
</dbReference>
<evidence type="ECO:0008006" key="5">
    <source>
        <dbReference type="Google" id="ProtNLM"/>
    </source>
</evidence>
<evidence type="ECO:0000313" key="3">
    <source>
        <dbReference type="Proteomes" id="UP000255277"/>
    </source>
</evidence>
<name>A0A0D0RQL0_STAGA</name>
<dbReference type="EMBL" id="UHDK01000003">
    <property type="protein sequence ID" value="SUQ38566.1"/>
    <property type="molecule type" value="Genomic_DNA"/>
</dbReference>
<dbReference type="Pfam" id="PF20310">
    <property type="entry name" value="HTH_Tnp_2"/>
    <property type="match status" value="1"/>
</dbReference>
<keyword evidence="4" id="KW-1185">Reference proteome</keyword>
<dbReference type="AlphaFoldDB" id="A0A0D0RQL0"/>
<reference evidence="1 4" key="2">
    <citation type="submission" date="2019-07" db="EMBL/GenBank/DDBJ databases">
        <title>Whole genome shotgun sequence of Staphylococcus gallinarum NBRC 109767.</title>
        <authorList>
            <person name="Hosoyama A."/>
            <person name="Uohara A."/>
            <person name="Ohji S."/>
            <person name="Ichikawa N."/>
        </authorList>
    </citation>
    <scope>NUCLEOTIDE SEQUENCE [LARGE SCALE GENOMIC DNA]</scope>
    <source>
        <strain evidence="1 4">NBRC 109767</strain>
    </source>
</reference>
<evidence type="ECO:0000313" key="2">
    <source>
        <dbReference type="EMBL" id="SUQ38566.1"/>
    </source>
</evidence>
<accession>A0A0D0RQL0</accession>
<organism evidence="2 3">
    <name type="scientific">Staphylococcus gallinarum</name>
    <dbReference type="NCBI Taxonomy" id="1293"/>
    <lineage>
        <taxon>Bacteria</taxon>
        <taxon>Bacillati</taxon>
        <taxon>Bacillota</taxon>
        <taxon>Bacilli</taxon>
        <taxon>Bacillales</taxon>
        <taxon>Staphylococcaceae</taxon>
        <taxon>Staphylococcus</taxon>
    </lineage>
</organism>
<evidence type="ECO:0000313" key="1">
    <source>
        <dbReference type="EMBL" id="GEQ06637.1"/>
    </source>
</evidence>
<dbReference type="RefSeq" id="WP_042738280.1">
    <property type="nucleotide sequence ID" value="NZ_BKAX01000007.1"/>
</dbReference>
<dbReference type="EMBL" id="BKAX01000007">
    <property type="protein sequence ID" value="GEQ06637.1"/>
    <property type="molecule type" value="Genomic_DNA"/>
</dbReference>
<dbReference type="Proteomes" id="UP000321057">
    <property type="component" value="Unassembled WGS sequence"/>
</dbReference>
<sequence length="169" mass="19772">MPTITKEEKKKLESNKYIFRVTNKNIHYTSEFKQKAVTEYNNGKEPEDIFKDAGIDIDIILQHRSKSYINGRLHQWSKTKDSLETTDLKPIKTEEKQEDFIPKHMESSPMVSKISEESSWITITSKIMSHAQNITSELTQIKKLENNNEAYRSIINKIKEELIKSINQL</sequence>
<dbReference type="InterPro" id="IPR046929">
    <property type="entry name" value="HTH_Tnp"/>
</dbReference>
<reference evidence="2 3" key="1">
    <citation type="submission" date="2018-06" db="EMBL/GenBank/DDBJ databases">
        <authorList>
            <consortium name="Pathogen Informatics"/>
            <person name="Doyle S."/>
        </authorList>
    </citation>
    <scope>NUCLEOTIDE SEQUENCE [LARGE SCALE GENOMIC DNA]</scope>
    <source>
        <strain evidence="2 3">NCTC12195</strain>
    </source>
</reference>
<evidence type="ECO:0000313" key="4">
    <source>
        <dbReference type="Proteomes" id="UP000321057"/>
    </source>
</evidence>
<protein>
    <recommendedName>
        <fullName evidence="5">Transposase</fullName>
    </recommendedName>
</protein>
<proteinExistence type="predicted"/>
<gene>
    <name evidence="2" type="ORF">NCTC12195_04942</name>
    <name evidence="1" type="ORF">SGA02_24650</name>
</gene>